<keyword evidence="3" id="KW-1185">Reference proteome</keyword>
<name>A0A9W4UQF1_9PLEO</name>
<dbReference type="Proteomes" id="UP001152607">
    <property type="component" value="Unassembled WGS sequence"/>
</dbReference>
<accession>A0A9W4UQF1</accession>
<organism evidence="2 3">
    <name type="scientific">Periconia digitata</name>
    <dbReference type="NCBI Taxonomy" id="1303443"/>
    <lineage>
        <taxon>Eukaryota</taxon>
        <taxon>Fungi</taxon>
        <taxon>Dikarya</taxon>
        <taxon>Ascomycota</taxon>
        <taxon>Pezizomycotina</taxon>
        <taxon>Dothideomycetes</taxon>
        <taxon>Pleosporomycetidae</taxon>
        <taxon>Pleosporales</taxon>
        <taxon>Massarineae</taxon>
        <taxon>Periconiaceae</taxon>
        <taxon>Periconia</taxon>
    </lineage>
</organism>
<evidence type="ECO:0000256" key="1">
    <source>
        <dbReference type="SAM" id="Phobius"/>
    </source>
</evidence>
<dbReference type="EMBL" id="CAOQHR010000009">
    <property type="protein sequence ID" value="CAI6339237.1"/>
    <property type="molecule type" value="Genomic_DNA"/>
</dbReference>
<dbReference type="AlphaFoldDB" id="A0A9W4UQF1"/>
<sequence>MMSLRVFLSSNQSIAQDCIYRHAIGGGSSCYDSTDSDMMFYLFFALGLLVILAPLIVAFMAYVLNVIGFGPLGPIGGKHISIEQNHVSLSKPEVLTIRRLICSMVAVILRRVRPPRLSLLNSSVARHEAALAL</sequence>
<keyword evidence="1" id="KW-1133">Transmembrane helix</keyword>
<comment type="caution">
    <text evidence="2">The sequence shown here is derived from an EMBL/GenBank/DDBJ whole genome shotgun (WGS) entry which is preliminary data.</text>
</comment>
<keyword evidence="1" id="KW-0812">Transmembrane</keyword>
<reference evidence="2" key="1">
    <citation type="submission" date="2023-01" db="EMBL/GenBank/DDBJ databases">
        <authorList>
            <person name="Van Ghelder C."/>
            <person name="Rancurel C."/>
        </authorList>
    </citation>
    <scope>NUCLEOTIDE SEQUENCE</scope>
    <source>
        <strain evidence="2">CNCM I-4278</strain>
    </source>
</reference>
<evidence type="ECO:0000313" key="2">
    <source>
        <dbReference type="EMBL" id="CAI6339237.1"/>
    </source>
</evidence>
<gene>
    <name evidence="2" type="ORF">PDIGIT_LOCUS12388</name>
</gene>
<evidence type="ECO:0000313" key="3">
    <source>
        <dbReference type="Proteomes" id="UP001152607"/>
    </source>
</evidence>
<proteinExistence type="predicted"/>
<feature type="transmembrane region" description="Helical" evidence="1">
    <location>
        <begin position="39"/>
        <end position="64"/>
    </location>
</feature>
<protein>
    <submittedName>
        <fullName evidence="2">Uncharacterized protein</fullName>
    </submittedName>
</protein>
<keyword evidence="1" id="KW-0472">Membrane</keyword>